<reference evidence="1 2" key="1">
    <citation type="journal article" date="2016" name="Mol. Biol. Evol.">
        <title>Comparative Genomics of Early-Diverging Mushroom-Forming Fungi Provides Insights into the Origins of Lignocellulose Decay Capabilities.</title>
        <authorList>
            <person name="Nagy L.G."/>
            <person name="Riley R."/>
            <person name="Tritt A."/>
            <person name="Adam C."/>
            <person name="Daum C."/>
            <person name="Floudas D."/>
            <person name="Sun H."/>
            <person name="Yadav J.S."/>
            <person name="Pangilinan J."/>
            <person name="Larsson K.H."/>
            <person name="Matsuura K."/>
            <person name="Barry K."/>
            <person name="Labutti K."/>
            <person name="Kuo R."/>
            <person name="Ohm R.A."/>
            <person name="Bhattacharya S.S."/>
            <person name="Shirouzu T."/>
            <person name="Yoshinaga Y."/>
            <person name="Martin F.M."/>
            <person name="Grigoriev I.V."/>
            <person name="Hibbett D.S."/>
        </authorList>
    </citation>
    <scope>NUCLEOTIDE SEQUENCE [LARGE SCALE GENOMIC DNA]</scope>
    <source>
        <strain evidence="1 2">CBS 109695</strain>
    </source>
</reference>
<proteinExistence type="predicted"/>
<organism evidence="1 2">
    <name type="scientific">Athelia psychrophila</name>
    <dbReference type="NCBI Taxonomy" id="1759441"/>
    <lineage>
        <taxon>Eukaryota</taxon>
        <taxon>Fungi</taxon>
        <taxon>Dikarya</taxon>
        <taxon>Basidiomycota</taxon>
        <taxon>Agaricomycotina</taxon>
        <taxon>Agaricomycetes</taxon>
        <taxon>Agaricomycetidae</taxon>
        <taxon>Atheliales</taxon>
        <taxon>Atheliaceae</taxon>
        <taxon>Athelia</taxon>
    </lineage>
</organism>
<gene>
    <name evidence="1" type="ORF">FIBSPDRAFT_946591</name>
</gene>
<dbReference type="Proteomes" id="UP000076532">
    <property type="component" value="Unassembled WGS sequence"/>
</dbReference>
<protein>
    <submittedName>
        <fullName evidence="1">Uncharacterized protein</fullName>
    </submittedName>
</protein>
<keyword evidence="2" id="KW-1185">Reference proteome</keyword>
<name>A0A166SQE4_9AGAM</name>
<dbReference type="EMBL" id="KV417497">
    <property type="protein sequence ID" value="KZP29709.1"/>
    <property type="molecule type" value="Genomic_DNA"/>
</dbReference>
<evidence type="ECO:0000313" key="1">
    <source>
        <dbReference type="EMBL" id="KZP29709.1"/>
    </source>
</evidence>
<evidence type="ECO:0000313" key="2">
    <source>
        <dbReference type="Proteomes" id="UP000076532"/>
    </source>
</evidence>
<sequence length="125" mass="13495">MSYALPGAHTEKLDAPARLVDGASCEEDSVQVQQSITDPAYTRPKCDRACMLRSPTGNTAPHTRAQTPPGPTSICTSVVMLVLHGHVGGPVSEYTVIFDVAWALSFTGVVWISSRIEPRSTQRKE</sequence>
<accession>A0A166SQE4</accession>
<dbReference type="AlphaFoldDB" id="A0A166SQE4"/>